<dbReference type="Proteomes" id="UP000324897">
    <property type="component" value="Chromosome 2"/>
</dbReference>
<sequence>MQEKDNIDPKYQRTPRQTMTPAWTSFLKSASFSRSPNLLPRLQSARASKLAARRRLIILSGSLPGDNLPFAGIFKNFYVWLLQLFQAT</sequence>
<organism evidence="1 2">
    <name type="scientific">Eragrostis curvula</name>
    <name type="common">weeping love grass</name>
    <dbReference type="NCBI Taxonomy" id="38414"/>
    <lineage>
        <taxon>Eukaryota</taxon>
        <taxon>Viridiplantae</taxon>
        <taxon>Streptophyta</taxon>
        <taxon>Embryophyta</taxon>
        <taxon>Tracheophyta</taxon>
        <taxon>Spermatophyta</taxon>
        <taxon>Magnoliopsida</taxon>
        <taxon>Liliopsida</taxon>
        <taxon>Poales</taxon>
        <taxon>Poaceae</taxon>
        <taxon>PACMAD clade</taxon>
        <taxon>Chloridoideae</taxon>
        <taxon>Eragrostideae</taxon>
        <taxon>Eragrostidinae</taxon>
        <taxon>Eragrostis</taxon>
    </lineage>
</organism>
<evidence type="ECO:0000313" key="1">
    <source>
        <dbReference type="EMBL" id="TVU27218.1"/>
    </source>
</evidence>
<keyword evidence="2" id="KW-1185">Reference proteome</keyword>
<dbReference type="EMBL" id="RWGY01000013">
    <property type="protein sequence ID" value="TVU27218.1"/>
    <property type="molecule type" value="Genomic_DNA"/>
</dbReference>
<protein>
    <submittedName>
        <fullName evidence="1">Uncharacterized protein</fullName>
    </submittedName>
</protein>
<reference evidence="1 2" key="1">
    <citation type="journal article" date="2019" name="Sci. Rep.">
        <title>A high-quality genome of Eragrostis curvula grass provides insights into Poaceae evolution and supports new strategies to enhance forage quality.</title>
        <authorList>
            <person name="Carballo J."/>
            <person name="Santos B.A.C.M."/>
            <person name="Zappacosta D."/>
            <person name="Garbus I."/>
            <person name="Selva J.P."/>
            <person name="Gallo C.A."/>
            <person name="Diaz A."/>
            <person name="Albertini E."/>
            <person name="Caccamo M."/>
            <person name="Echenique V."/>
        </authorList>
    </citation>
    <scope>NUCLEOTIDE SEQUENCE [LARGE SCALE GENOMIC DNA]</scope>
    <source>
        <strain evidence="2">cv. Victoria</strain>
        <tissue evidence="1">Leaf</tissue>
    </source>
</reference>
<evidence type="ECO:0000313" key="2">
    <source>
        <dbReference type="Proteomes" id="UP000324897"/>
    </source>
</evidence>
<dbReference type="AlphaFoldDB" id="A0A5J9UVD2"/>
<name>A0A5J9UVD2_9POAL</name>
<proteinExistence type="predicted"/>
<dbReference type="Gramene" id="TVU27218">
    <property type="protein sequence ID" value="TVU27218"/>
    <property type="gene ID" value="EJB05_29814"/>
</dbReference>
<comment type="caution">
    <text evidence="1">The sequence shown here is derived from an EMBL/GenBank/DDBJ whole genome shotgun (WGS) entry which is preliminary data.</text>
</comment>
<accession>A0A5J9UVD2</accession>
<gene>
    <name evidence="1" type="ORF">EJB05_29814</name>
</gene>